<dbReference type="SUPFAM" id="SSF81891">
    <property type="entry name" value="Poly A polymerase C-terminal region-like"/>
    <property type="match status" value="1"/>
</dbReference>
<dbReference type="FunFam" id="3.30.460.10:FF:000035">
    <property type="entry name" value="Poly(A) polymerase I"/>
    <property type="match status" value="1"/>
</dbReference>
<organism evidence="13">
    <name type="scientific">Thermohahella caldifontis</name>
    <dbReference type="NCBI Taxonomy" id="3142973"/>
    <lineage>
        <taxon>Bacteria</taxon>
        <taxon>Pseudomonadati</taxon>
        <taxon>Pseudomonadota</taxon>
        <taxon>Gammaproteobacteria</taxon>
        <taxon>Oceanospirillales</taxon>
        <taxon>Hahellaceae</taxon>
        <taxon>Thermohahella</taxon>
    </lineage>
</organism>
<comment type="function">
    <text evidence="7">Adds poly(A) tail to the 3' end of many RNAs, which usually targets these RNAs for decay. Plays a significant role in the global control of gene expression, through influencing the rate of transcript degradation, and in the general RNA quality control.</text>
</comment>
<dbReference type="Gene3D" id="1.10.3090.10">
    <property type="entry name" value="cca-adding enzyme, domain 2"/>
    <property type="match status" value="1"/>
</dbReference>
<dbReference type="Pfam" id="PF01743">
    <property type="entry name" value="PolyA_pol"/>
    <property type="match status" value="1"/>
</dbReference>
<dbReference type="InterPro" id="IPR010206">
    <property type="entry name" value="PolA_pol_I"/>
</dbReference>
<gene>
    <name evidence="7 13" type="primary">pcnB</name>
    <name evidence="13" type="ORF">AAIA72_13855</name>
</gene>
<feature type="active site" evidence="7">
    <location>
        <position position="73"/>
    </location>
</feature>
<dbReference type="InterPro" id="IPR052191">
    <property type="entry name" value="tRNA_ntf/polyA_polymerase_I"/>
</dbReference>
<dbReference type="GO" id="GO:1990817">
    <property type="term" value="F:poly(A) RNA polymerase activity"/>
    <property type="evidence" value="ECO:0007669"/>
    <property type="project" value="UniProtKB-UniRule"/>
</dbReference>
<dbReference type="InterPro" id="IPR002646">
    <property type="entry name" value="PolA_pol_head_dom"/>
</dbReference>
<evidence type="ECO:0000256" key="3">
    <source>
        <dbReference type="ARBA" id="ARBA00022741"/>
    </source>
</evidence>
<evidence type="ECO:0000256" key="2">
    <source>
        <dbReference type="ARBA" id="ARBA00022679"/>
    </source>
</evidence>
<dbReference type="EMBL" id="CP154858">
    <property type="protein sequence ID" value="XDT71876.1"/>
    <property type="molecule type" value="Genomic_DNA"/>
</dbReference>
<dbReference type="GO" id="GO:0006397">
    <property type="term" value="P:mRNA processing"/>
    <property type="evidence" value="ECO:0007669"/>
    <property type="project" value="UniProtKB-KW"/>
</dbReference>
<name>A0AB39UUC6_9GAMM</name>
<reference evidence="13" key="1">
    <citation type="submission" date="2024-05" db="EMBL/GenBank/DDBJ databases">
        <title>Genome sequencing of novel strain.</title>
        <authorList>
            <person name="Ganbat D."/>
            <person name="Ganbat S."/>
            <person name="Lee S.-J."/>
        </authorList>
    </citation>
    <scope>NUCLEOTIDE SEQUENCE</scope>
    <source>
        <strain evidence="13">SMD15-11</strain>
    </source>
</reference>
<evidence type="ECO:0000256" key="7">
    <source>
        <dbReference type="HAMAP-Rule" id="MF_00957"/>
    </source>
</evidence>
<evidence type="ECO:0000313" key="13">
    <source>
        <dbReference type="EMBL" id="XDT71876.1"/>
    </source>
</evidence>
<comment type="catalytic activity">
    <reaction evidence="7">
        <text>RNA(n) + ATP = RNA(n)-3'-adenine ribonucleotide + diphosphate</text>
        <dbReference type="Rhea" id="RHEA:11332"/>
        <dbReference type="Rhea" id="RHEA-COMP:14527"/>
        <dbReference type="Rhea" id="RHEA-COMP:17347"/>
        <dbReference type="ChEBI" id="CHEBI:30616"/>
        <dbReference type="ChEBI" id="CHEBI:33019"/>
        <dbReference type="ChEBI" id="CHEBI:140395"/>
        <dbReference type="ChEBI" id="CHEBI:173115"/>
        <dbReference type="EC" id="2.7.7.19"/>
    </reaction>
</comment>
<feature type="active site" evidence="7">
    <location>
        <position position="71"/>
    </location>
</feature>
<dbReference type="PANTHER" id="PTHR43051">
    <property type="entry name" value="POLYNUCLEOTIDE ADENYLYLTRANSFERASE FAMILY PROTEIN"/>
    <property type="match status" value="1"/>
</dbReference>
<evidence type="ECO:0000256" key="1">
    <source>
        <dbReference type="ARBA" id="ARBA00022664"/>
    </source>
</evidence>
<dbReference type="InterPro" id="IPR032828">
    <property type="entry name" value="PolyA_RNA-bd"/>
</dbReference>
<keyword evidence="2 7" id="KW-0808">Transferase</keyword>
<protein>
    <recommendedName>
        <fullName evidence="7">Poly(A) polymerase I</fullName>
        <shortName evidence="7">PAP I</shortName>
        <ecNumber evidence="7">2.7.7.19</ecNumber>
    </recommendedName>
</protein>
<keyword evidence="3 7" id="KW-0547">Nucleotide-binding</keyword>
<feature type="domain" description="tRNA nucleotidyltransferase/poly(A) polymerase RNA and SrmB- binding" evidence="12">
    <location>
        <begin position="211"/>
        <end position="273"/>
    </location>
</feature>
<dbReference type="Pfam" id="PF12626">
    <property type="entry name" value="PolyA_pol_arg_C"/>
    <property type="match status" value="1"/>
</dbReference>
<dbReference type="Pfam" id="PF12627">
    <property type="entry name" value="PolyA_pol_RNAbd"/>
    <property type="match status" value="1"/>
</dbReference>
<keyword evidence="13" id="KW-0548">Nucleotidyltransferase</keyword>
<evidence type="ECO:0000259" key="11">
    <source>
        <dbReference type="Pfam" id="PF12626"/>
    </source>
</evidence>
<feature type="domain" description="Poly A polymerase head" evidence="10">
    <location>
        <begin position="53"/>
        <end position="184"/>
    </location>
</feature>
<dbReference type="GO" id="GO:0003723">
    <property type="term" value="F:RNA binding"/>
    <property type="evidence" value="ECO:0007669"/>
    <property type="project" value="UniProtKB-UniRule"/>
</dbReference>
<keyword evidence="1 7" id="KW-0507">mRNA processing</keyword>
<keyword evidence="4 7" id="KW-0067">ATP-binding</keyword>
<evidence type="ECO:0000259" key="10">
    <source>
        <dbReference type="Pfam" id="PF01743"/>
    </source>
</evidence>
<evidence type="ECO:0000256" key="5">
    <source>
        <dbReference type="ARBA" id="ARBA00022884"/>
    </source>
</evidence>
<keyword evidence="6 7" id="KW-0804">Transcription</keyword>
<dbReference type="HAMAP" id="MF_00957">
    <property type="entry name" value="PolyA_pol"/>
    <property type="match status" value="1"/>
</dbReference>
<dbReference type="RefSeq" id="WP_369600900.1">
    <property type="nucleotide sequence ID" value="NZ_CP154858.1"/>
</dbReference>
<dbReference type="GO" id="GO:0005524">
    <property type="term" value="F:ATP binding"/>
    <property type="evidence" value="ECO:0007669"/>
    <property type="project" value="UniProtKB-UniRule"/>
</dbReference>
<evidence type="ECO:0000256" key="6">
    <source>
        <dbReference type="ARBA" id="ARBA00023163"/>
    </source>
</evidence>
<dbReference type="PANTHER" id="PTHR43051:SF1">
    <property type="entry name" value="POLYNUCLEOTIDE ADENYLYLTRANSFERASE FAMILY PROTEIN"/>
    <property type="match status" value="1"/>
</dbReference>
<evidence type="ECO:0000256" key="9">
    <source>
        <dbReference type="SAM" id="MobiDB-lite"/>
    </source>
</evidence>
<accession>A0AB39UUC6</accession>
<dbReference type="SUPFAM" id="SSF81301">
    <property type="entry name" value="Nucleotidyltransferase"/>
    <property type="match status" value="1"/>
</dbReference>
<dbReference type="KEGG" id="tcd:AAIA72_13855"/>
<dbReference type="Gene3D" id="3.30.460.10">
    <property type="entry name" value="Beta Polymerase, domain 2"/>
    <property type="match status" value="1"/>
</dbReference>
<dbReference type="InterPro" id="IPR043519">
    <property type="entry name" value="NT_sf"/>
</dbReference>
<dbReference type="GO" id="GO:0043633">
    <property type="term" value="P:polyadenylation-dependent RNA catabolic process"/>
    <property type="evidence" value="ECO:0007669"/>
    <property type="project" value="InterPro"/>
</dbReference>
<evidence type="ECO:0000256" key="8">
    <source>
        <dbReference type="RuleBase" id="RU003953"/>
    </source>
</evidence>
<evidence type="ECO:0000256" key="4">
    <source>
        <dbReference type="ARBA" id="ARBA00022840"/>
    </source>
</evidence>
<dbReference type="NCBIfam" id="TIGR01942">
    <property type="entry name" value="pcnB"/>
    <property type="match status" value="1"/>
</dbReference>
<proteinExistence type="inferred from homology"/>
<feature type="domain" description="Polymerase A arginine-rich C-terminal" evidence="11">
    <location>
        <begin position="328"/>
        <end position="440"/>
    </location>
</feature>
<feature type="region of interest" description="Disordered" evidence="9">
    <location>
        <begin position="411"/>
        <end position="443"/>
    </location>
</feature>
<feature type="compositionally biased region" description="Basic residues" evidence="9">
    <location>
        <begin position="430"/>
        <end position="443"/>
    </location>
</feature>
<dbReference type="CDD" id="cd05398">
    <property type="entry name" value="NT_ClassII-CCAase"/>
    <property type="match status" value="1"/>
</dbReference>
<dbReference type="InterPro" id="IPR025866">
    <property type="entry name" value="PolyA_pol_arg_C_dom"/>
</dbReference>
<dbReference type="EC" id="2.7.7.19" evidence="7"/>
<dbReference type="AlphaFoldDB" id="A0AB39UUC6"/>
<sequence>MIKKIMRWVTGNASAPQPKLRIIPRDQHPVSRKLISPNALKVLYRLNQAGHEAYIVGGGVRDILLGHPPKDFDVATSATPEQVKALFSNCRLIGRRFRLAHVHFGREIIEVATFRALLADPDNTEGDAAVNDEGQITRDNVWGTKEEDALRRDFTINALYYSVEDFSIHDHAGGMEDIQARRLRLIGDPETRYREDPVRMLRAIRFAAKLDFEIEPRTARPIRDMAPLLDNIPPARLFEEVLKLFLSGHGVRSFGLLREYGLFAPLFPQTDALLDQGNTLAEKLIRIALSNTDERIRQDKPVTPAFLYAALLWPVVSARQADLEARQSLPPMQALHEAASEVIGTQIRSTALPKRFSLPMKEIWEMQLRLARKNRKRAESLMAHPRFRAAYDFLLLREAAGEQLGGLGDWWTTMQAGRPDTASTEPESRPRRRRRRPRKRPAP</sequence>
<comment type="similarity">
    <text evidence="7 8">Belongs to the tRNA nucleotidyltransferase/poly(A) polymerase family.</text>
</comment>
<evidence type="ECO:0000259" key="12">
    <source>
        <dbReference type="Pfam" id="PF12627"/>
    </source>
</evidence>
<feature type="active site" evidence="7">
    <location>
        <position position="153"/>
    </location>
</feature>
<keyword evidence="5 7" id="KW-0694">RNA-binding</keyword>